<protein>
    <submittedName>
        <fullName evidence="2">WLM domain-containing protein</fullName>
    </submittedName>
</protein>
<dbReference type="AlphaFoldDB" id="A0A5J5F943"/>
<dbReference type="InParanoid" id="A0A5J5F943"/>
<accession>A0A5J5F943</accession>
<dbReference type="PROSITE" id="PS51397">
    <property type="entry name" value="WLM"/>
    <property type="match status" value="1"/>
</dbReference>
<feature type="domain" description="WLM" evidence="1">
    <location>
        <begin position="13"/>
        <end position="215"/>
    </location>
</feature>
<dbReference type="InterPro" id="IPR013536">
    <property type="entry name" value="WLM_dom"/>
</dbReference>
<evidence type="ECO:0000259" key="1">
    <source>
        <dbReference type="PROSITE" id="PS51397"/>
    </source>
</evidence>
<reference evidence="2 3" key="1">
    <citation type="submission" date="2019-09" db="EMBL/GenBank/DDBJ databases">
        <title>Draft genome of the ectomycorrhizal ascomycete Sphaerosporella brunnea.</title>
        <authorList>
            <consortium name="DOE Joint Genome Institute"/>
            <person name="Benucci G.M."/>
            <person name="Marozzi G."/>
            <person name="Antonielli L."/>
            <person name="Sanchez S."/>
            <person name="Marco P."/>
            <person name="Wang X."/>
            <person name="Falini L.B."/>
            <person name="Barry K."/>
            <person name="Haridas S."/>
            <person name="Lipzen A."/>
            <person name="Labutti K."/>
            <person name="Grigoriev I.V."/>
            <person name="Murat C."/>
            <person name="Martin F."/>
            <person name="Albertini E."/>
            <person name="Donnini D."/>
            <person name="Bonito G."/>
        </authorList>
    </citation>
    <scope>NUCLEOTIDE SEQUENCE [LARGE SCALE GENOMIC DNA]</scope>
    <source>
        <strain evidence="2 3">Sb_GMNB300</strain>
    </source>
</reference>
<sequence length="220" mass="24357">MPAIKPARPAPQKATPNDIYTFTTLRPLAHLPHPEKALSYLERLRSDPGIKRVMAKYKWTVPVLAEMEPIGNTDMHSKTLGRNHGGGQLIEIRLRTDAYDGYRDYKTVRKTMAHELAHNVHGEHDRNFWDLCGRLEKEIEAGDWKSGGRPLTNQVFYEPPEQQVADEGAVGWFGGVQRLGGASAGENPVPGPASAGDAVAARREMMARAAEERAKRLAGK</sequence>
<dbReference type="OrthoDB" id="49605at2759"/>
<organism evidence="2 3">
    <name type="scientific">Sphaerosporella brunnea</name>
    <dbReference type="NCBI Taxonomy" id="1250544"/>
    <lineage>
        <taxon>Eukaryota</taxon>
        <taxon>Fungi</taxon>
        <taxon>Dikarya</taxon>
        <taxon>Ascomycota</taxon>
        <taxon>Pezizomycotina</taxon>
        <taxon>Pezizomycetes</taxon>
        <taxon>Pezizales</taxon>
        <taxon>Pyronemataceae</taxon>
        <taxon>Sphaerosporella</taxon>
    </lineage>
</organism>
<dbReference type="Pfam" id="PF08325">
    <property type="entry name" value="WLM"/>
    <property type="match status" value="1"/>
</dbReference>
<dbReference type="EMBL" id="VXIS01000016">
    <property type="protein sequence ID" value="KAA8913224.1"/>
    <property type="molecule type" value="Genomic_DNA"/>
</dbReference>
<comment type="caution">
    <text evidence="2">The sequence shown here is derived from an EMBL/GenBank/DDBJ whole genome shotgun (WGS) entry which is preliminary data.</text>
</comment>
<dbReference type="Proteomes" id="UP000326924">
    <property type="component" value="Unassembled WGS sequence"/>
</dbReference>
<dbReference type="PANTHER" id="PTHR47795:SF1">
    <property type="entry name" value="DNA-DEPENDENT METALLOPROTEASE WSS1 HOMOLOG 2"/>
    <property type="match status" value="1"/>
</dbReference>
<proteinExistence type="predicted"/>
<keyword evidence="3" id="KW-1185">Reference proteome</keyword>
<dbReference type="PANTHER" id="PTHR47795">
    <property type="entry name" value="UBIQUITIN AND WLM DOMAIN-CONTAINING METALLOPROTEASE SPCC1442.07C"/>
    <property type="match status" value="1"/>
</dbReference>
<evidence type="ECO:0000313" key="3">
    <source>
        <dbReference type="Proteomes" id="UP000326924"/>
    </source>
</evidence>
<evidence type="ECO:0000313" key="2">
    <source>
        <dbReference type="EMBL" id="KAA8913224.1"/>
    </source>
</evidence>
<name>A0A5J5F943_9PEZI</name>
<gene>
    <name evidence="2" type="ORF">FN846DRAFT_930132</name>
</gene>
<dbReference type="GO" id="GO:0070628">
    <property type="term" value="F:proteasome binding"/>
    <property type="evidence" value="ECO:0007669"/>
    <property type="project" value="TreeGrafter"/>
</dbReference>